<protein>
    <recommendedName>
        <fullName evidence="5">Lipoprotein</fullName>
    </recommendedName>
</protein>
<sequence>MRKKQKTLFLYAFILVVGCSSKNNIKDLTKLSNDELCIYMGENNKDGPLSLKIIDEIKSRENISSERCYMLEHKAIEGNVDGVSIEPYATPEIMESVYDKNKGRYIIKNTGPTVGAKIKF</sequence>
<gene>
    <name evidence="2" type="ORF">HGO23_03430</name>
    <name evidence="1" type="ORF">Xbud_01638</name>
</gene>
<evidence type="ECO:0008006" key="5">
    <source>
        <dbReference type="Google" id="ProtNLM"/>
    </source>
</evidence>
<dbReference type="EMBL" id="NIBS01000006">
    <property type="protein sequence ID" value="PHM28241.1"/>
    <property type="molecule type" value="Genomic_DNA"/>
</dbReference>
<organism evidence="1 3">
    <name type="scientific">Xenorhabdus budapestensis</name>
    <dbReference type="NCBI Taxonomy" id="290110"/>
    <lineage>
        <taxon>Bacteria</taxon>
        <taxon>Pseudomonadati</taxon>
        <taxon>Pseudomonadota</taxon>
        <taxon>Gammaproteobacteria</taxon>
        <taxon>Enterobacterales</taxon>
        <taxon>Morganellaceae</taxon>
        <taxon>Xenorhabdus</taxon>
    </lineage>
</organism>
<dbReference type="OrthoDB" id="6445057at2"/>
<dbReference type="EMBL" id="CP072455">
    <property type="protein sequence ID" value="QTL40462.1"/>
    <property type="molecule type" value="Genomic_DNA"/>
</dbReference>
<proteinExistence type="predicted"/>
<dbReference type="AlphaFoldDB" id="A0A2D0J1U5"/>
<name>A0A2D0J1U5_XENBU</name>
<reference evidence="2 4" key="2">
    <citation type="submission" date="2021-03" db="EMBL/GenBank/DDBJ databases">
        <title>Complete Genome Sequence Data of Xenorhabdus budapestensis strain C72, a Candidate Biological Control Agent, from China.</title>
        <authorList>
            <person name="LI B."/>
            <person name="WANG S."/>
            <person name="QIU D."/>
        </authorList>
    </citation>
    <scope>NUCLEOTIDE SEQUENCE [LARGE SCALE GENOMIC DNA]</scope>
    <source>
        <strain evidence="2 4">C-7-2</strain>
    </source>
</reference>
<evidence type="ECO:0000313" key="2">
    <source>
        <dbReference type="EMBL" id="QTL40462.1"/>
    </source>
</evidence>
<dbReference type="Proteomes" id="UP000665047">
    <property type="component" value="Chromosome"/>
</dbReference>
<reference evidence="1 3" key="1">
    <citation type="journal article" date="2017" name="Nat. Microbiol.">
        <title>Natural product diversity associated with the nematode symbionts Photorhabdus and Xenorhabdus.</title>
        <authorList>
            <person name="Tobias N.J."/>
            <person name="Wolff H."/>
            <person name="Djahanschiri B."/>
            <person name="Grundmann F."/>
            <person name="Kronenwerth M."/>
            <person name="Shi Y.M."/>
            <person name="Simonyi S."/>
            <person name="Grun P."/>
            <person name="Shapiro-Ilan D."/>
            <person name="Pidot S.J."/>
            <person name="Stinear T.P."/>
            <person name="Ebersberger I."/>
            <person name="Bode H.B."/>
        </authorList>
    </citation>
    <scope>NUCLEOTIDE SEQUENCE [LARGE SCALE GENOMIC DNA]</scope>
    <source>
        <strain evidence="1 3">DSM 16342</strain>
    </source>
</reference>
<evidence type="ECO:0000313" key="4">
    <source>
        <dbReference type="Proteomes" id="UP000665047"/>
    </source>
</evidence>
<evidence type="ECO:0000313" key="1">
    <source>
        <dbReference type="EMBL" id="PHM28241.1"/>
    </source>
</evidence>
<accession>A0A2D0J1U5</accession>
<dbReference type="RefSeq" id="WP_099135587.1">
    <property type="nucleotide sequence ID" value="NZ_CAWNNJ010000130.1"/>
</dbReference>
<dbReference type="PROSITE" id="PS51257">
    <property type="entry name" value="PROKAR_LIPOPROTEIN"/>
    <property type="match status" value="1"/>
</dbReference>
<evidence type="ECO:0000313" key="3">
    <source>
        <dbReference type="Proteomes" id="UP000225833"/>
    </source>
</evidence>
<keyword evidence="4" id="KW-1185">Reference proteome</keyword>
<dbReference type="Proteomes" id="UP000225833">
    <property type="component" value="Unassembled WGS sequence"/>
</dbReference>